<dbReference type="Pfam" id="PF09612">
    <property type="entry name" value="HtrL_YibB"/>
    <property type="match status" value="1"/>
</dbReference>
<proteinExistence type="predicted"/>
<accession>A0A6C0HZT7</accession>
<dbReference type="InterPro" id="IPR011735">
    <property type="entry name" value="WlaTC/HtrL_glycosyltransf"/>
</dbReference>
<protein>
    <recommendedName>
        <fullName evidence="2">Glycosyltransferase</fullName>
    </recommendedName>
</protein>
<evidence type="ECO:0008006" key="2">
    <source>
        <dbReference type="Google" id="ProtNLM"/>
    </source>
</evidence>
<dbReference type="EMBL" id="MN740041">
    <property type="protein sequence ID" value="QHT85373.1"/>
    <property type="molecule type" value="Genomic_DNA"/>
</dbReference>
<organism evidence="1">
    <name type="scientific">viral metagenome</name>
    <dbReference type="NCBI Taxonomy" id="1070528"/>
    <lineage>
        <taxon>unclassified sequences</taxon>
        <taxon>metagenomes</taxon>
        <taxon>organismal metagenomes</taxon>
    </lineage>
</organism>
<name>A0A6C0HZT7_9ZZZZ</name>
<dbReference type="AlphaFoldDB" id="A0A6C0HZT7"/>
<sequence length="253" mass="29732">MTMVTAFFDIHRDTKGDGRTLDEYLSWIEKTLQLNCNLYIVTEAKFVPFMIAKRPSHYATYIHEDTLENASYYKYLPRIKEILESDTYKQRIAYPQRVECILPEYNVIQYSKFGWLEEAIRINPFQSDTFFWMDAGISRFFGTMDITLPYPSVHTDQFIIQPREDLWSYTIDNTFLWKADNLFKGGMFGGNAKIVSEIGKKVEEVFQTMLSHEQMNNEQLAIALVWKKYPDLFHLVSTKRTPCDVALYLSNTP</sequence>
<evidence type="ECO:0000313" key="1">
    <source>
        <dbReference type="EMBL" id="QHT85373.1"/>
    </source>
</evidence>
<reference evidence="1" key="1">
    <citation type="journal article" date="2020" name="Nature">
        <title>Giant virus diversity and host interactions through global metagenomics.</title>
        <authorList>
            <person name="Schulz F."/>
            <person name="Roux S."/>
            <person name="Paez-Espino D."/>
            <person name="Jungbluth S."/>
            <person name="Walsh D.A."/>
            <person name="Denef V.J."/>
            <person name="McMahon K.D."/>
            <person name="Konstantinidis K.T."/>
            <person name="Eloe-Fadrosh E.A."/>
            <person name="Kyrpides N.C."/>
            <person name="Woyke T."/>
        </authorList>
    </citation>
    <scope>NUCLEOTIDE SEQUENCE</scope>
    <source>
        <strain evidence="1">GVMAG-M-3300023184-17</strain>
    </source>
</reference>